<evidence type="ECO:0000256" key="9">
    <source>
        <dbReference type="PROSITE-ProRule" id="PRU00289"/>
    </source>
</evidence>
<dbReference type="EMBL" id="CP006841">
    <property type="protein sequence ID" value="ALA66730.1"/>
    <property type="molecule type" value="Genomic_DNA"/>
</dbReference>
<feature type="domain" description="FtsK" evidence="12">
    <location>
        <begin position="803"/>
        <end position="985"/>
    </location>
</feature>
<dbReference type="STRING" id="1408189.CLAC_02180"/>
<feature type="transmembrane region" description="Helical" evidence="11">
    <location>
        <begin position="35"/>
        <end position="57"/>
    </location>
</feature>
<keyword evidence="8 11" id="KW-0472">Membrane</keyword>
<evidence type="ECO:0000313" key="14">
    <source>
        <dbReference type="Proteomes" id="UP000058446"/>
    </source>
</evidence>
<keyword evidence="4" id="KW-0677">Repeat</keyword>
<evidence type="ECO:0000256" key="11">
    <source>
        <dbReference type="SAM" id="Phobius"/>
    </source>
</evidence>
<name>A0A0K2GY64_9CORY</name>
<dbReference type="InterPro" id="IPR027417">
    <property type="entry name" value="P-loop_NTPase"/>
</dbReference>
<evidence type="ECO:0000259" key="12">
    <source>
        <dbReference type="PROSITE" id="PS50901"/>
    </source>
</evidence>
<dbReference type="PANTHER" id="PTHR22683">
    <property type="entry name" value="SPORULATION PROTEIN RELATED"/>
    <property type="match status" value="1"/>
</dbReference>
<proteinExistence type="predicted"/>
<feature type="domain" description="FtsK" evidence="12">
    <location>
        <begin position="1070"/>
        <end position="1252"/>
    </location>
</feature>
<dbReference type="KEGG" id="clw:CLAC_02180"/>
<feature type="domain" description="FtsK" evidence="12">
    <location>
        <begin position="450"/>
        <end position="651"/>
    </location>
</feature>
<dbReference type="PATRIC" id="fig|1408189.4.peg.432"/>
<gene>
    <name evidence="13" type="ORF">CLAC_02180</name>
</gene>
<feature type="region of interest" description="Disordered" evidence="10">
    <location>
        <begin position="1"/>
        <end position="25"/>
    </location>
</feature>
<dbReference type="Gene3D" id="3.40.50.300">
    <property type="entry name" value="P-loop containing nucleotide triphosphate hydrolases"/>
    <property type="match status" value="3"/>
</dbReference>
<dbReference type="Proteomes" id="UP000058446">
    <property type="component" value="Chromosome"/>
</dbReference>
<feature type="transmembrane region" description="Helical" evidence="11">
    <location>
        <begin position="64"/>
        <end position="85"/>
    </location>
</feature>
<feature type="binding site" evidence="9">
    <location>
        <begin position="1087"/>
        <end position="1094"/>
    </location>
    <ligand>
        <name>ATP</name>
        <dbReference type="ChEBI" id="CHEBI:30616"/>
    </ligand>
</feature>
<keyword evidence="5 9" id="KW-0547">Nucleotide-binding</keyword>
<keyword evidence="3 11" id="KW-0812">Transmembrane</keyword>
<evidence type="ECO:0000256" key="7">
    <source>
        <dbReference type="ARBA" id="ARBA00022989"/>
    </source>
</evidence>
<sequence>MGERRVVGPQPMSGTIAPDAPPEAPEPQSVPLMRVLMPIVMVIAVVGMVALMFVSGMGRNPMSFLFPLMMVVSTVGMMATGAGGAGGKDISGPRRDYQRHLSSVRRAVAKAADRQREAAEFIHPDPQALWQIPRVGRAFERSAQDSDFMVVRLGRGTQQPATPVAPPAIPAPEKLDPVSAVALREVIRDALRVERVPLAIDMKAFPLIALADGAQDLGRALIGQVAALHHPKECAIVAVDELASTRSEPQLRWDWLKWLPHHWHHSQWVAGLHGDEAGAARLRFGSCSELSAAVGQLRAAQRMPAVLVVVLIAPTDGLDTESLSEIVETAGTDNSVVILSIGGADSQSLWDAAIDYGLALSVDGGKVIAETESGSQTVAEADALSEAEAEVLARGLAAVSWEVDQEERKSSQGDPVLSELGLVPPRETVRYRERLGTARLRIPVGAKDDGSPVYLDFKESAEGGMGPHGLCIGATGSGKSEFLRSVVVGLAATHSPQQLNFVLVDFKGGATFLGLDGLPHVSAVITNLEDELSLVNRMEDALRGEMTRRQELLRASGNYSSVAEYEQARRSGTNSNPPLPALLIVVDEFSELLSARPEFAELFVAIGRLGRSLHMHLLLASQRLEEGRLRGLESHLSYRVALKTFSAAESRSVLGAPDAFDLPAIPGIGFIKSSSSEPVRFRSAYVSGPVPELTGERGEPAVASAAAVVAEFSALAKPNLVSRMQEKQQTPTDEETSVGTQGKTILESFVSSVEHIPIRAHRVWLPPLPAKVPLDLSDPEGVEPCSAMTAAIGLVDKPLHQRQDTLSVDLRGTGGHVAIVGAPQSGKTNAVRTLTLALARQTAPEKLHFYVIDFGAGGLSDLASLPHVSSLAHRADEELIRRIVGSLRREIVSRERRFRENNWLTPEAARAAGNPDAVLIIDGWSAFRAEHLALSDDVSALISDGLSLGIHVVLTAHRWSELRPSIRDLMGTRIELRQAEAIDSVIDRKAAELVPTSPGRGVAVGGLAMLIAYSDARDTALVAEYSAQEHGRSAAPELRLLPRLVEVDALPMPTGRRAGAVPIGLEEAGLGTVVFHPEKDRHLLIFGAAGSGRTSALMTVMQQLQRAHSESKFVVVDYRRGLMEAVAPERMAGYAGSSAVAAPLLEELAERLRQRLPSPEITPAQLKARNWWSGPAITLVVDDYDLVVGSRANPLAPLADIIPHAADIGLNIVFARRISGALRSLHDPVMGAVKDQGATVFVMSGTREDGPIMGIVPTEQPPGRGHWIAHGRPFEIVQFATVARQEES</sequence>
<evidence type="ECO:0000256" key="5">
    <source>
        <dbReference type="ARBA" id="ARBA00022741"/>
    </source>
</evidence>
<dbReference type="Pfam" id="PF01580">
    <property type="entry name" value="FtsK_SpoIIIE"/>
    <property type="match status" value="2"/>
</dbReference>
<dbReference type="PANTHER" id="PTHR22683:SF1">
    <property type="entry name" value="TYPE VII SECRETION SYSTEM PROTEIN ESSC"/>
    <property type="match status" value="1"/>
</dbReference>
<keyword evidence="6 9" id="KW-0067">ATP-binding</keyword>
<dbReference type="InterPro" id="IPR023836">
    <property type="entry name" value="EccCa-like_Actinobacteria"/>
</dbReference>
<evidence type="ECO:0000256" key="10">
    <source>
        <dbReference type="SAM" id="MobiDB-lite"/>
    </source>
</evidence>
<dbReference type="InterPro" id="IPR023837">
    <property type="entry name" value="EccCb-like_Actinobacteria"/>
</dbReference>
<dbReference type="NCBIfam" id="TIGR03924">
    <property type="entry name" value="T7SS_EccC_a"/>
    <property type="match status" value="1"/>
</dbReference>
<keyword evidence="7 11" id="KW-1133">Transmembrane helix</keyword>
<organism evidence="13 14">
    <name type="scientific">Corynebacterium lactis RW2-5</name>
    <dbReference type="NCBI Taxonomy" id="1408189"/>
    <lineage>
        <taxon>Bacteria</taxon>
        <taxon>Bacillati</taxon>
        <taxon>Actinomycetota</taxon>
        <taxon>Actinomycetes</taxon>
        <taxon>Mycobacteriales</taxon>
        <taxon>Corynebacteriaceae</taxon>
        <taxon>Corynebacterium</taxon>
    </lineage>
</organism>
<dbReference type="InterPro" id="IPR002543">
    <property type="entry name" value="FtsK_dom"/>
</dbReference>
<dbReference type="GO" id="GO:0005886">
    <property type="term" value="C:plasma membrane"/>
    <property type="evidence" value="ECO:0007669"/>
    <property type="project" value="UniProtKB-SubCell"/>
</dbReference>
<dbReference type="SMART" id="SM00382">
    <property type="entry name" value="AAA"/>
    <property type="match status" value="3"/>
</dbReference>
<feature type="binding site" evidence="9">
    <location>
        <begin position="473"/>
        <end position="480"/>
    </location>
    <ligand>
        <name>ATP</name>
        <dbReference type="ChEBI" id="CHEBI:30616"/>
    </ligand>
</feature>
<keyword evidence="2" id="KW-1003">Cell membrane</keyword>
<keyword evidence="14" id="KW-1185">Reference proteome</keyword>
<dbReference type="GO" id="GO:0003677">
    <property type="term" value="F:DNA binding"/>
    <property type="evidence" value="ECO:0007669"/>
    <property type="project" value="InterPro"/>
</dbReference>
<accession>A0A0K2GY64</accession>
<evidence type="ECO:0000256" key="2">
    <source>
        <dbReference type="ARBA" id="ARBA00022475"/>
    </source>
</evidence>
<dbReference type="PROSITE" id="PS50901">
    <property type="entry name" value="FTSK"/>
    <property type="match status" value="3"/>
</dbReference>
<evidence type="ECO:0000256" key="4">
    <source>
        <dbReference type="ARBA" id="ARBA00022737"/>
    </source>
</evidence>
<dbReference type="InterPro" id="IPR003593">
    <property type="entry name" value="AAA+_ATPase"/>
</dbReference>
<evidence type="ECO:0000256" key="3">
    <source>
        <dbReference type="ARBA" id="ARBA00022692"/>
    </source>
</evidence>
<dbReference type="NCBIfam" id="TIGR03925">
    <property type="entry name" value="T7SS_EccC_b"/>
    <property type="match status" value="1"/>
</dbReference>
<dbReference type="SUPFAM" id="SSF52540">
    <property type="entry name" value="P-loop containing nucleoside triphosphate hydrolases"/>
    <property type="match status" value="3"/>
</dbReference>
<feature type="binding site" evidence="9">
    <location>
        <begin position="821"/>
        <end position="828"/>
    </location>
    <ligand>
        <name>ATP</name>
        <dbReference type="ChEBI" id="CHEBI:30616"/>
    </ligand>
</feature>
<dbReference type="GO" id="GO:0005524">
    <property type="term" value="F:ATP binding"/>
    <property type="evidence" value="ECO:0007669"/>
    <property type="project" value="UniProtKB-UniRule"/>
</dbReference>
<comment type="subcellular location">
    <subcellularLocation>
        <location evidence="1">Cell membrane</location>
        <topology evidence="1">Multi-pass membrane protein</topology>
    </subcellularLocation>
</comment>
<reference evidence="13 14" key="1">
    <citation type="submission" date="2013-10" db="EMBL/GenBank/DDBJ databases">
        <title>Complete genome sequence of Corynebacterium lactis DSM 45799(T), isolated from raw cow milk.</title>
        <authorList>
            <person name="Ruckert C."/>
            <person name="Albersmeier A."/>
            <person name="Lipski A."/>
            <person name="Kalinowski J."/>
        </authorList>
    </citation>
    <scope>NUCLEOTIDE SEQUENCE [LARGE SCALE GENOMIC DNA]</scope>
    <source>
        <strain evidence="13 14">RW2-5</strain>
    </source>
</reference>
<evidence type="ECO:0000256" key="6">
    <source>
        <dbReference type="ARBA" id="ARBA00022840"/>
    </source>
</evidence>
<evidence type="ECO:0000256" key="8">
    <source>
        <dbReference type="ARBA" id="ARBA00023136"/>
    </source>
</evidence>
<evidence type="ECO:0000313" key="13">
    <source>
        <dbReference type="EMBL" id="ALA66730.1"/>
    </source>
</evidence>
<dbReference type="InterPro" id="IPR050206">
    <property type="entry name" value="FtsK/SpoIIIE/SftA"/>
</dbReference>
<evidence type="ECO:0000256" key="1">
    <source>
        <dbReference type="ARBA" id="ARBA00004651"/>
    </source>
</evidence>
<protein>
    <submittedName>
        <fullName evidence="13">Secretion protein EccC</fullName>
    </submittedName>
</protein>